<dbReference type="InterPro" id="IPR041679">
    <property type="entry name" value="DNA2/NAM7-like_C"/>
</dbReference>
<dbReference type="RefSeq" id="WP_182949793.1">
    <property type="nucleotide sequence ID" value="NZ_JABEQK010000006.1"/>
</dbReference>
<dbReference type="InterPro" id="IPR027417">
    <property type="entry name" value="P-loop_NTPase"/>
</dbReference>
<evidence type="ECO:0000256" key="7">
    <source>
        <dbReference type="SAM" id="MobiDB-lite"/>
    </source>
</evidence>
<evidence type="ECO:0000256" key="1">
    <source>
        <dbReference type="ARBA" id="ARBA00007913"/>
    </source>
</evidence>
<keyword evidence="3" id="KW-0378">Hydrolase</keyword>
<keyword evidence="11" id="KW-1185">Reference proteome</keyword>
<feature type="compositionally biased region" description="Acidic residues" evidence="7">
    <location>
        <begin position="241"/>
        <end position="250"/>
    </location>
</feature>
<evidence type="ECO:0000313" key="10">
    <source>
        <dbReference type="EMBL" id="MBB2205263.1"/>
    </source>
</evidence>
<feature type="compositionally biased region" description="Basic and acidic residues" evidence="7">
    <location>
        <begin position="513"/>
        <end position="526"/>
    </location>
</feature>
<keyword evidence="5" id="KW-0067">ATP-binding</keyword>
<evidence type="ECO:0000256" key="5">
    <source>
        <dbReference type="ARBA" id="ARBA00022840"/>
    </source>
</evidence>
<dbReference type="GO" id="GO:0043139">
    <property type="term" value="F:5'-3' DNA helicase activity"/>
    <property type="evidence" value="ECO:0007669"/>
    <property type="project" value="TreeGrafter"/>
</dbReference>
<evidence type="ECO:0000256" key="4">
    <source>
        <dbReference type="ARBA" id="ARBA00022806"/>
    </source>
</evidence>
<reference evidence="10 11" key="1">
    <citation type="submission" date="2020-04" db="EMBL/GenBank/DDBJ databases">
        <title>Description of novel Gluconacetobacter.</title>
        <authorList>
            <person name="Sombolestani A."/>
        </authorList>
    </citation>
    <scope>NUCLEOTIDE SEQUENCE [LARGE SCALE GENOMIC DNA]</scope>
    <source>
        <strain evidence="10 11">LMG 27800</strain>
    </source>
</reference>
<dbReference type="GO" id="GO:0016787">
    <property type="term" value="F:hydrolase activity"/>
    <property type="evidence" value="ECO:0007669"/>
    <property type="project" value="UniProtKB-KW"/>
</dbReference>
<dbReference type="InterPro" id="IPR041677">
    <property type="entry name" value="DNA2/NAM7_AAA_11"/>
</dbReference>
<dbReference type="Gene3D" id="3.40.50.300">
    <property type="entry name" value="P-loop containing nucleotide triphosphate hydrolases"/>
    <property type="match status" value="3"/>
</dbReference>
<feature type="region of interest" description="Disordered" evidence="7">
    <location>
        <begin position="504"/>
        <end position="526"/>
    </location>
</feature>
<evidence type="ECO:0000256" key="3">
    <source>
        <dbReference type="ARBA" id="ARBA00022801"/>
    </source>
</evidence>
<dbReference type="SUPFAM" id="SSF52540">
    <property type="entry name" value="P-loop containing nucleoside triphosphate hydrolases"/>
    <property type="match status" value="1"/>
</dbReference>
<feature type="domain" description="DNA2/NAM7 helicase-like C-terminal" evidence="9">
    <location>
        <begin position="984"/>
        <end position="1103"/>
    </location>
</feature>
<evidence type="ECO:0000256" key="2">
    <source>
        <dbReference type="ARBA" id="ARBA00022741"/>
    </source>
</evidence>
<keyword evidence="6" id="KW-0175">Coiled coil</keyword>
<feature type="coiled-coil region" evidence="6">
    <location>
        <begin position="589"/>
        <end position="616"/>
    </location>
</feature>
<accession>A0A7W4KE48</accession>
<comment type="caution">
    <text evidence="10">The sequence shown here is derived from an EMBL/GenBank/DDBJ whole genome shotgun (WGS) entry which is preliminary data.</text>
</comment>
<feature type="domain" description="DNA2/NAM7 helicase helicase" evidence="8">
    <location>
        <begin position="804"/>
        <end position="864"/>
    </location>
</feature>
<dbReference type="PANTHER" id="PTHR43788">
    <property type="entry name" value="DNA2/NAM7 HELICASE FAMILY MEMBER"/>
    <property type="match status" value="1"/>
</dbReference>
<dbReference type="PANTHER" id="PTHR43788:SF8">
    <property type="entry name" value="DNA-BINDING PROTEIN SMUBP-2"/>
    <property type="match status" value="1"/>
</dbReference>
<gene>
    <name evidence="10" type="ORF">HLH27_09575</name>
</gene>
<dbReference type="Proteomes" id="UP000540556">
    <property type="component" value="Unassembled WGS sequence"/>
</dbReference>
<dbReference type="GO" id="GO:0005524">
    <property type="term" value="F:ATP binding"/>
    <property type="evidence" value="ECO:0007669"/>
    <property type="project" value="UniProtKB-KW"/>
</dbReference>
<dbReference type="EMBL" id="JABEQK010000006">
    <property type="protein sequence ID" value="MBB2205263.1"/>
    <property type="molecule type" value="Genomic_DNA"/>
</dbReference>
<feature type="region of interest" description="Disordered" evidence="7">
    <location>
        <begin position="228"/>
        <end position="250"/>
    </location>
</feature>
<evidence type="ECO:0000313" key="11">
    <source>
        <dbReference type="Proteomes" id="UP000540556"/>
    </source>
</evidence>
<dbReference type="AlphaFoldDB" id="A0A7W4KE48"/>
<evidence type="ECO:0000259" key="9">
    <source>
        <dbReference type="Pfam" id="PF13087"/>
    </source>
</evidence>
<dbReference type="InterPro" id="IPR050534">
    <property type="entry name" value="Coronavir_polyprotein_1ab"/>
</dbReference>
<organism evidence="10 11">
    <name type="scientific">Gluconacetobacter takamatsuzukensis</name>
    <dbReference type="NCBI Taxonomy" id="1286190"/>
    <lineage>
        <taxon>Bacteria</taxon>
        <taxon>Pseudomonadati</taxon>
        <taxon>Pseudomonadota</taxon>
        <taxon>Alphaproteobacteria</taxon>
        <taxon>Acetobacterales</taxon>
        <taxon>Acetobacteraceae</taxon>
        <taxon>Gluconacetobacter</taxon>
    </lineage>
</organism>
<name>A0A7W4KE48_9PROT</name>
<sequence length="1138" mass="124991">MDSLHDCPVTLDIGRVLHFWHQVEFFIPFDLQQQVLEARDADWSVRSWPLHDLPEGPGMLWTVQVPEDRRLTGFDIYLGVFDKSVLTEIVRDALSGIAEYDQEERTDLEGLTCMARIKAGPSGEASLGEVSVSTTPWALGRVQANGLAGLDFAAFQDSIEILKQELLQFRTGGTVPPESPASGKPALTGDDLKALLVLFQRWAGYVPQTRQARHPVLVIRANTVESRRQNPTTLVPREPIPAEEDEPEDAAAEPEIDILNSFFATDIARAIRSLKQQETCTALQAYLSPVPKERRLNLYSAEGRAHIRATLAPGRLPAGHWPDEPAHSMSLMQQFAINSLLDRLDLGGIFSVNGPPGTGKTTLLRDVFAELITRRARVLAGLSTPQDAFTGRHRVEFRDRSSASVSTLRDDLAGFEMVVASSNNAAVENLSRDLPKTKALGKNAWRDRHGGAGIGYLQTVAHNIAAEAGKRGYRDLSGEDGRGDDIPWGLIAATLGRKANRSRFATGLGQDGSSKDPRPKGFDPTRHQSLWNWRKRTDLPTFAAARTAFMTADQAVTRRIDAMQRFAALEVRLRGQTLETFSIHQDAAHRQAQATVASAQAELDRLTRAITLHTSQLAILDEQERTIAADRPARWTRWLHAERERRCKTELEPVRDQKKSELAALYQAQGSQPTAEAALVSARLDLADRATALADRLAEWQALQAEWSALSASFPQIRFPDSDAALDDPRWQIDGLWRDDTLNRLRSQLFAAALGLHEAWLAEVLQQNGGFGGNVVAVSKLLSGTRLSDSKDALAIWQSLFMIVPVVSSTFASIATQFRELGPESIGWLFIDEAGQAVPQAAVGALWRAKRAVVVGDPMQIEPVFTVPVGLIEALAGAAGLTGGARVGPHQISVQTLADGANDLGAWVPDGEETQWIGSPLRVHRRCVDPMFTIANAIAYQDKMIFFDPDNPQSRLPPPDTLDLGPSAWVGLGGIACDRQVVPDQVTLACQAVQLLYRRTGKLPDLYVISPFRRIKRALIERIADLKQWPQDCHPKIGDLKDWCRTRIGTVHTFQGKEESVVLMVLGCDGKSAGAAQWTASKPNLLNVALTRARHRFFLIGDEALWAGRPNFSAASGQLPRITPAVFLERARGDAPAP</sequence>
<keyword evidence="2" id="KW-0547">Nucleotide-binding</keyword>
<evidence type="ECO:0000259" key="8">
    <source>
        <dbReference type="Pfam" id="PF13086"/>
    </source>
</evidence>
<dbReference type="Pfam" id="PF13086">
    <property type="entry name" value="AAA_11"/>
    <property type="match status" value="1"/>
</dbReference>
<protein>
    <submittedName>
        <fullName evidence="10">Helicase</fullName>
    </submittedName>
</protein>
<comment type="similarity">
    <text evidence="1">Belongs to the DNA2/NAM7 helicase family.</text>
</comment>
<dbReference type="Pfam" id="PF13087">
    <property type="entry name" value="AAA_12"/>
    <property type="match status" value="1"/>
</dbReference>
<proteinExistence type="inferred from homology"/>
<keyword evidence="4 10" id="KW-0347">Helicase</keyword>
<evidence type="ECO:0000256" key="6">
    <source>
        <dbReference type="SAM" id="Coils"/>
    </source>
</evidence>